<gene>
    <name evidence="1" type="ORF">V6N12_062717</name>
</gene>
<organism evidence="1 2">
    <name type="scientific">Hibiscus sabdariffa</name>
    <name type="common">roselle</name>
    <dbReference type="NCBI Taxonomy" id="183260"/>
    <lineage>
        <taxon>Eukaryota</taxon>
        <taxon>Viridiplantae</taxon>
        <taxon>Streptophyta</taxon>
        <taxon>Embryophyta</taxon>
        <taxon>Tracheophyta</taxon>
        <taxon>Spermatophyta</taxon>
        <taxon>Magnoliopsida</taxon>
        <taxon>eudicotyledons</taxon>
        <taxon>Gunneridae</taxon>
        <taxon>Pentapetalae</taxon>
        <taxon>rosids</taxon>
        <taxon>malvids</taxon>
        <taxon>Malvales</taxon>
        <taxon>Malvaceae</taxon>
        <taxon>Malvoideae</taxon>
        <taxon>Hibiscus</taxon>
    </lineage>
</organism>
<keyword evidence="2" id="KW-1185">Reference proteome</keyword>
<sequence length="104" mass="11926">MSELSTLCGVEACAVIYPHACDSQPEVWPSVSTAHRMLSGLKTLHVVEQSNRMMTQKNLVRQGIAKVEERLKIPREKSQNGIDSDHVPKSWWEWFEHYKEGGFE</sequence>
<comment type="caution">
    <text evidence="1">The sequence shown here is derived from an EMBL/GenBank/DDBJ whole genome shotgun (WGS) entry which is preliminary data.</text>
</comment>
<accession>A0ABR2F9N2</accession>
<evidence type="ECO:0000313" key="2">
    <source>
        <dbReference type="Proteomes" id="UP001472677"/>
    </source>
</evidence>
<reference evidence="1 2" key="1">
    <citation type="journal article" date="2024" name="G3 (Bethesda)">
        <title>Genome assembly of Hibiscus sabdariffa L. provides insights into metabolisms of medicinal natural products.</title>
        <authorList>
            <person name="Kim T."/>
        </authorList>
    </citation>
    <scope>NUCLEOTIDE SEQUENCE [LARGE SCALE GENOMIC DNA]</scope>
    <source>
        <strain evidence="1">TK-2024</strain>
        <tissue evidence="1">Old leaves</tissue>
    </source>
</reference>
<dbReference type="InterPro" id="IPR036879">
    <property type="entry name" value="TF_MADSbox_sf"/>
</dbReference>
<evidence type="ECO:0000313" key="1">
    <source>
        <dbReference type="EMBL" id="KAK8575040.1"/>
    </source>
</evidence>
<dbReference type="SUPFAM" id="SSF55455">
    <property type="entry name" value="SRF-like"/>
    <property type="match status" value="1"/>
</dbReference>
<name>A0ABR2F9N2_9ROSI</name>
<dbReference type="Proteomes" id="UP001472677">
    <property type="component" value="Unassembled WGS sequence"/>
</dbReference>
<proteinExistence type="predicted"/>
<protein>
    <submittedName>
        <fullName evidence="1">Uncharacterized protein</fullName>
    </submittedName>
</protein>
<dbReference type="EMBL" id="JBBPBM010000007">
    <property type="protein sequence ID" value="KAK8575040.1"/>
    <property type="molecule type" value="Genomic_DNA"/>
</dbReference>